<evidence type="ECO:0000256" key="16">
    <source>
        <dbReference type="PROSITE-ProRule" id="PRU00042"/>
    </source>
</evidence>
<evidence type="ECO:0000256" key="6">
    <source>
        <dbReference type="ARBA" id="ARBA00022737"/>
    </source>
</evidence>
<dbReference type="GO" id="GO:0005634">
    <property type="term" value="C:nucleus"/>
    <property type="evidence" value="ECO:0007669"/>
    <property type="project" value="UniProtKB-SubCell"/>
</dbReference>
<keyword evidence="7 16" id="KW-0863">Zinc-finger</keyword>
<dbReference type="GeneID" id="5547211"/>
<dbReference type="FunCoup" id="A7TFT6">
    <property type="interactions" value="770"/>
</dbReference>
<gene>
    <name evidence="19" type="ORF">Kpol_1023p63</name>
</gene>
<dbReference type="GO" id="GO:0008270">
    <property type="term" value="F:zinc ion binding"/>
    <property type="evidence" value="ECO:0007669"/>
    <property type="project" value="UniProtKB-KW"/>
</dbReference>
<keyword evidence="5" id="KW-0479">Metal-binding</keyword>
<keyword evidence="6" id="KW-0677">Repeat</keyword>
<proteinExistence type="predicted"/>
<evidence type="ECO:0000256" key="3">
    <source>
        <dbReference type="ARBA" id="ARBA00022475"/>
    </source>
</evidence>
<dbReference type="HOGENOM" id="CLU_490194_0_0_1"/>
<keyword evidence="8" id="KW-0862">Zinc</keyword>
<keyword evidence="4" id="KW-0819">tRNA processing</keyword>
<dbReference type="GO" id="GO:0005737">
    <property type="term" value="C:cytoplasm"/>
    <property type="evidence" value="ECO:0007669"/>
    <property type="project" value="EnsemblFungi"/>
</dbReference>
<keyword evidence="10" id="KW-0472">Membrane</keyword>
<evidence type="ECO:0000256" key="1">
    <source>
        <dbReference type="ARBA" id="ARBA00004123"/>
    </source>
</evidence>
<feature type="region of interest" description="Disordered" evidence="17">
    <location>
        <begin position="127"/>
        <end position="172"/>
    </location>
</feature>
<evidence type="ECO:0000256" key="10">
    <source>
        <dbReference type="ARBA" id="ARBA00023136"/>
    </source>
</evidence>
<feature type="region of interest" description="Disordered" evidence="17">
    <location>
        <begin position="1"/>
        <end position="44"/>
    </location>
</feature>
<dbReference type="RefSeq" id="XP_001646752.1">
    <property type="nucleotide sequence ID" value="XM_001646702.1"/>
</dbReference>
<comment type="subcellular location">
    <subcellularLocation>
        <location evidence="2">Cell membrane</location>
        <topology evidence="2">Peripheral membrane protein</topology>
        <orientation evidence="2">Cytoplasmic side</orientation>
    </subcellularLocation>
    <subcellularLocation>
        <location evidence="1">Nucleus</location>
    </subcellularLocation>
</comment>
<evidence type="ECO:0000256" key="9">
    <source>
        <dbReference type="ARBA" id="ARBA00023125"/>
    </source>
</evidence>
<dbReference type="InterPro" id="IPR051643">
    <property type="entry name" value="Transcr_Reg_ZincFinger"/>
</dbReference>
<evidence type="ECO:0000256" key="15">
    <source>
        <dbReference type="ARBA" id="ARBA00073838"/>
    </source>
</evidence>
<dbReference type="GO" id="GO:0000978">
    <property type="term" value="F:RNA polymerase II cis-regulatory region sequence-specific DNA binding"/>
    <property type="evidence" value="ECO:0007669"/>
    <property type="project" value="EnsemblFungi"/>
</dbReference>
<dbReference type="PROSITE" id="PS50157">
    <property type="entry name" value="ZINC_FINGER_C2H2_2"/>
    <property type="match status" value="1"/>
</dbReference>
<keyword evidence="11" id="KW-0865">Zymogen</keyword>
<evidence type="ECO:0000256" key="7">
    <source>
        <dbReference type="ARBA" id="ARBA00022771"/>
    </source>
</evidence>
<evidence type="ECO:0000256" key="13">
    <source>
        <dbReference type="ARBA" id="ARBA00038616"/>
    </source>
</evidence>
<dbReference type="InParanoid" id="A7TFT6"/>
<evidence type="ECO:0000259" key="18">
    <source>
        <dbReference type="PROSITE" id="PS50157"/>
    </source>
</evidence>
<evidence type="ECO:0000256" key="8">
    <source>
        <dbReference type="ARBA" id="ARBA00022833"/>
    </source>
</evidence>
<dbReference type="EMBL" id="DS480384">
    <property type="protein sequence ID" value="EDO18894.1"/>
    <property type="molecule type" value="Genomic_DNA"/>
</dbReference>
<keyword evidence="9" id="KW-0238">DNA-binding</keyword>
<evidence type="ECO:0000256" key="2">
    <source>
        <dbReference type="ARBA" id="ARBA00004413"/>
    </source>
</evidence>
<name>A7TFT6_VANPO</name>
<keyword evidence="20" id="KW-1185">Reference proteome</keyword>
<evidence type="ECO:0000256" key="14">
    <source>
        <dbReference type="ARBA" id="ARBA00057128"/>
    </source>
</evidence>
<keyword evidence="3" id="KW-1003">Cell membrane</keyword>
<protein>
    <recommendedName>
        <fullName evidence="15">Transcription factor STP1</fullName>
    </recommendedName>
</protein>
<dbReference type="GO" id="GO:0008033">
    <property type="term" value="P:tRNA processing"/>
    <property type="evidence" value="ECO:0007669"/>
    <property type="project" value="UniProtKB-KW"/>
</dbReference>
<accession>A7TFT6</accession>
<dbReference type="SMART" id="SM00355">
    <property type="entry name" value="ZnF_C2H2"/>
    <property type="match status" value="2"/>
</dbReference>
<keyword evidence="12" id="KW-0539">Nucleus</keyword>
<evidence type="ECO:0000256" key="12">
    <source>
        <dbReference type="ARBA" id="ARBA00023242"/>
    </source>
</evidence>
<dbReference type="PANTHER" id="PTHR24396">
    <property type="entry name" value="ZINC FINGER PROTEIN"/>
    <property type="match status" value="1"/>
</dbReference>
<dbReference type="GO" id="GO:0005886">
    <property type="term" value="C:plasma membrane"/>
    <property type="evidence" value="ECO:0007669"/>
    <property type="project" value="UniProtKB-SubCell"/>
</dbReference>
<dbReference type="SUPFAM" id="SSF57667">
    <property type="entry name" value="beta-beta-alpha zinc fingers"/>
    <property type="match status" value="1"/>
</dbReference>
<dbReference type="Gene3D" id="3.30.160.60">
    <property type="entry name" value="Classic Zinc Finger"/>
    <property type="match status" value="1"/>
</dbReference>
<dbReference type="GO" id="GO:0001228">
    <property type="term" value="F:DNA-binding transcription activator activity, RNA polymerase II-specific"/>
    <property type="evidence" value="ECO:0007669"/>
    <property type="project" value="EnsemblFungi"/>
</dbReference>
<evidence type="ECO:0000256" key="11">
    <source>
        <dbReference type="ARBA" id="ARBA00023145"/>
    </source>
</evidence>
<dbReference type="STRING" id="436907.A7TFT6"/>
<dbReference type="PANTHER" id="PTHR24396:SF19">
    <property type="entry name" value="FI01119P"/>
    <property type="match status" value="1"/>
</dbReference>
<dbReference type="KEGG" id="vpo:Kpol_1023p63"/>
<evidence type="ECO:0000256" key="17">
    <source>
        <dbReference type="SAM" id="MobiDB-lite"/>
    </source>
</evidence>
<feature type="compositionally biased region" description="Low complexity" evidence="17">
    <location>
        <begin position="140"/>
        <end position="163"/>
    </location>
</feature>
<comment type="function">
    <text evidence="14">Transcription factor involved in the regulation of gene expression in response to extracellular amino acid levels. Synthesized as latent cytoplasmic precursor, which, upon a signal initiated by the plasma membrane SPS (SSY1-PTR3-SSY5) amino acid sensor system, becomes proteolytically activated and relocates to the nucleus, where it induces the expression of SPS-sensor-regulated genes, including the amino-acid permeases AGP1, BAP2, BAP3 and GNP1. Binding to promoters is facilitated by DAL81. Involved in the repression of genes subject to nitrogen catabolite repression and genes involved in stress response. Negatively regulated by inner nuclear membrane proteins ASI1, ASI2 and ASI3, which prevent unprocessed precursor forms that escape cytoplasmic anchoring from inducing SPS-sensor-regulated genes. May be involved in pre-tRNA splicing.</text>
</comment>
<evidence type="ECO:0000256" key="5">
    <source>
        <dbReference type="ARBA" id="ARBA00022723"/>
    </source>
</evidence>
<dbReference type="PROSITE" id="PS00028">
    <property type="entry name" value="ZINC_FINGER_C2H2_1"/>
    <property type="match status" value="1"/>
</dbReference>
<comment type="subunit">
    <text evidence="13">Interacts (via Region II) with SSY5; protease component of the SPS-sensor.</text>
</comment>
<dbReference type="Proteomes" id="UP000000267">
    <property type="component" value="Unassembled WGS sequence"/>
</dbReference>
<dbReference type="eggNOG" id="ENOG502S1NP">
    <property type="taxonomic scope" value="Eukaryota"/>
</dbReference>
<evidence type="ECO:0000313" key="19">
    <source>
        <dbReference type="EMBL" id="EDO18894.1"/>
    </source>
</evidence>
<dbReference type="OrthoDB" id="9439903at2759"/>
<dbReference type="InterPro" id="IPR036236">
    <property type="entry name" value="Znf_C2H2_sf"/>
</dbReference>
<evidence type="ECO:0000313" key="20">
    <source>
        <dbReference type="Proteomes" id="UP000000267"/>
    </source>
</evidence>
<dbReference type="PhylomeDB" id="A7TFT6"/>
<organism evidence="20">
    <name type="scientific">Vanderwaltozyma polyspora (strain ATCC 22028 / DSM 70294 / BCRC 21397 / CBS 2163 / NBRC 10782 / NRRL Y-8283 / UCD 57-17)</name>
    <name type="common">Kluyveromyces polysporus</name>
    <dbReference type="NCBI Taxonomy" id="436907"/>
    <lineage>
        <taxon>Eukaryota</taxon>
        <taxon>Fungi</taxon>
        <taxon>Dikarya</taxon>
        <taxon>Ascomycota</taxon>
        <taxon>Saccharomycotina</taxon>
        <taxon>Saccharomycetes</taxon>
        <taxon>Saccharomycetales</taxon>
        <taxon>Saccharomycetaceae</taxon>
        <taxon>Vanderwaltozyma</taxon>
    </lineage>
</organism>
<dbReference type="FunFam" id="3.30.160.60:FF:002194">
    <property type="entry name" value="STP1p Transcription factor"/>
    <property type="match status" value="1"/>
</dbReference>
<dbReference type="InterPro" id="IPR013087">
    <property type="entry name" value="Znf_C2H2_type"/>
</dbReference>
<feature type="domain" description="C2H2-type" evidence="18">
    <location>
        <begin position="180"/>
        <end position="207"/>
    </location>
</feature>
<sequence>MNLGYSSDSQSMYNKEQQESPVWKNSSNGNLSSRLHNGPNSNLDRVILSEKSGTSSPQDFELKNASRSEELRAPTMASHLHASLTPDDGFARTVAVHNEFRSVTGLVYPPGEESKKEKDLRIRLNLTSPASLPHTPSTMSSLTPRSTSISSINRSNTLSTSSRGPTTTNKKLDSKNDGEFVCHYCDASFRIRGYLTRHIKKHAIQKAYCCPFYNKSSPPDIRCHTSGGFSRRDTYKTHLKVRHFMYPDGVKPQDRSKSSGHCAQCGEFFENTENWVEQHIETGNCKGLPEGFLQSIKCERRSGKLRMIRTSNGNSRFISTAQSVVEPKVLLNKDALEAMAIVANNSTNNNIISKFGEDSIAMTLDDVDSKMLKKSSSRSKSSSTLKRKNITSEEKLFSNKNLNPELTSISSSSINSLQQLKEDFVTREEFEPLDLPSTTLHRLVSAPTNEDKFINDLHNTKQTITLPMDLEEFYGGDDPFNIPLDFEQCPVMNNVPSFEADLKFKNGVQNVDNSSIKTVFDAILDETTDPAFLSESQLKADDEYLNFYNFTYGSNL</sequence>
<evidence type="ECO:0000256" key="4">
    <source>
        <dbReference type="ARBA" id="ARBA00022694"/>
    </source>
</evidence>
<reference evidence="19 20" key="1">
    <citation type="journal article" date="2007" name="Proc. Natl. Acad. Sci. U.S.A.">
        <title>Independent sorting-out of thousands of duplicated gene pairs in two yeast species descended from a whole-genome duplication.</title>
        <authorList>
            <person name="Scannell D.R."/>
            <person name="Frank A.C."/>
            <person name="Conant G.C."/>
            <person name="Byrne K.P."/>
            <person name="Woolfit M."/>
            <person name="Wolfe K.H."/>
        </authorList>
    </citation>
    <scope>NUCLEOTIDE SEQUENCE [LARGE SCALE GENOMIC DNA]</scope>
    <source>
        <strain evidence="20">ATCC 22028 / DSM 70294 / BCRC 21397 / CBS 2163 / NBRC 10782 / NRRL Y-8283 / UCD 57-17</strain>
    </source>
</reference>
<feature type="compositionally biased region" description="Polar residues" evidence="17">
    <location>
        <begin position="1"/>
        <end position="43"/>
    </location>
</feature>
<dbReference type="AlphaFoldDB" id="A7TFT6"/>
<feature type="compositionally biased region" description="Polar residues" evidence="17">
    <location>
        <begin position="127"/>
        <end position="139"/>
    </location>
</feature>